<dbReference type="Pfam" id="PF07584">
    <property type="entry name" value="BatA"/>
    <property type="match status" value="1"/>
</dbReference>
<keyword evidence="1" id="KW-0812">Transmembrane</keyword>
<gene>
    <name evidence="4" type="ORF">A0U93_06105</name>
</gene>
<reference evidence="4 5" key="1">
    <citation type="submission" date="2016-03" db="EMBL/GenBank/DDBJ databases">
        <title>Acetic acid bacteria sequencing.</title>
        <authorList>
            <person name="Brandt J."/>
            <person name="Jakob F."/>
            <person name="Vogel R.F."/>
        </authorList>
    </citation>
    <scope>NUCLEOTIDE SEQUENCE [LARGE SCALE GENOMIC DNA]</scope>
    <source>
        <strain evidence="4 5">NBRC 101099</strain>
    </source>
</reference>
<evidence type="ECO:0000313" key="5">
    <source>
        <dbReference type="Proteomes" id="UP000188604"/>
    </source>
</evidence>
<dbReference type="NCBIfam" id="TIGR02226">
    <property type="entry name" value="two_anch"/>
    <property type="match status" value="1"/>
</dbReference>
<dbReference type="Gene3D" id="3.40.50.12140">
    <property type="entry name" value="Domain of unknown function DUF4159"/>
    <property type="match status" value="1"/>
</dbReference>
<dbReference type="InterPro" id="IPR025297">
    <property type="entry name" value="DUF4159"/>
</dbReference>
<dbReference type="InterPro" id="IPR011933">
    <property type="entry name" value="Double_TM_dom"/>
</dbReference>
<sequence>MIFLTPLALIGLLALPLIWWLIKATPPLPRTQVFPSLMVLRRLHPRREDTVRAPLWLLILRVTAAALLIVGLAQPVHRPQEIAAAGHSGRLILILDDGWSAAPHWSERLRAARALGDRALQQGREVVLLRAARGDDGALPEPLVTRDAARFDDTVQRLRPAPWPVDRHALVAALAQFKASGDSVTILADGVATSDDTALRQALDGIGPVSDMRWPACDIATLGATSGDDLHVRVSALPCGTRHFQVRARNAEGGTLGVYPLDLPGGAAQAEATLPLPPALRNQTARLTLSNDENAGNGTVGPATIRLLDEGDRRRPVGLLSMQGDDTPLVGAGFYLNHALGPLAELHQGTAQQLLTGALSVLIAPDGTLSQDNTRKRVADWVRKGGELIRFAGPALAADSDTPNVAEPLLPVALMSGVRQLGGPMSWGTPQKLAAFPDDSPFAGLNAPPEVTISRQVLARPAADLNDHVWARLTDGTPLVTATSYGHGEIVLFHVTAGADWSSLPLSGLFPDMLQRLIQRSAGLRGGAPVATLAPAATLDADGLLGAPPSGARPLAAADFSKTVPSAEHPPGLYGPRAQRRALNLGDNMPNLMPEPRLGTPILPVGAQADQPIGPILLAIGLVLLLLDLLLSLRRRGLLGRLAVLAALLPLAGHAETQTPPDVPPAALQTRLAYVVTGHDDVDEASREGLAGLSTYASDRSSAQLGPPDAIHPGQDDLAFYPLIYWPVTPDTQADAKRTAALNSFMAHGGIILIDTQGAGSDLDPDGAHEATAALKRATDGLAVPPLMKLDDHHVLGHTFYLLHDFPGRVAGQPVWVARGGDESLDDVSPVIIGAGDWAHAWAVGADGNHPYAVIPGGDEQRVQAYRFGVNIVLYALTGNYKADQMKVPALLERMGQ</sequence>
<evidence type="ECO:0000259" key="3">
    <source>
        <dbReference type="Pfam" id="PF13709"/>
    </source>
</evidence>
<dbReference type="Gene3D" id="3.40.50.880">
    <property type="match status" value="1"/>
</dbReference>
<dbReference type="CDD" id="cd03143">
    <property type="entry name" value="A4_beta-galactosidase_middle_domain"/>
    <property type="match status" value="1"/>
</dbReference>
<dbReference type="PANTHER" id="PTHR37464">
    <property type="entry name" value="BLL2463 PROTEIN"/>
    <property type="match status" value="1"/>
</dbReference>
<evidence type="ECO:0000313" key="4">
    <source>
        <dbReference type="EMBL" id="AQS87577.1"/>
    </source>
</evidence>
<feature type="transmembrane region" description="Helical" evidence="1">
    <location>
        <begin position="55"/>
        <end position="73"/>
    </location>
</feature>
<evidence type="ECO:0008006" key="6">
    <source>
        <dbReference type="Google" id="ProtNLM"/>
    </source>
</evidence>
<dbReference type="InterPro" id="IPR029062">
    <property type="entry name" value="Class_I_gatase-like"/>
</dbReference>
<proteinExistence type="predicted"/>
<dbReference type="PANTHER" id="PTHR37464:SF1">
    <property type="entry name" value="BLL2463 PROTEIN"/>
    <property type="match status" value="1"/>
</dbReference>
<feature type="transmembrane region" description="Helical" evidence="1">
    <location>
        <begin position="6"/>
        <end position="22"/>
    </location>
</feature>
<organism evidence="4 5">
    <name type="scientific">Neoasaia chiangmaiensis</name>
    <dbReference type="NCBI Taxonomy" id="320497"/>
    <lineage>
        <taxon>Bacteria</taxon>
        <taxon>Pseudomonadati</taxon>
        <taxon>Pseudomonadota</taxon>
        <taxon>Alphaproteobacteria</taxon>
        <taxon>Acetobacterales</taxon>
        <taxon>Acetobacteraceae</taxon>
        <taxon>Neoasaia</taxon>
    </lineage>
</organism>
<dbReference type="STRING" id="320497.A0U93_06105"/>
<feature type="domain" description="DUF4159" evidence="3">
    <location>
        <begin position="671"/>
        <end position="877"/>
    </location>
</feature>
<keyword evidence="5" id="KW-1185">Reference proteome</keyword>
<evidence type="ECO:0000256" key="1">
    <source>
        <dbReference type="SAM" id="Phobius"/>
    </source>
</evidence>
<dbReference type="InterPro" id="IPR024163">
    <property type="entry name" value="Aerotolerance_reg_N"/>
</dbReference>
<keyword evidence="1" id="KW-1133">Transmembrane helix</keyword>
<evidence type="ECO:0000259" key="2">
    <source>
        <dbReference type="Pfam" id="PF07584"/>
    </source>
</evidence>
<keyword evidence="1" id="KW-0472">Membrane</keyword>
<dbReference type="AlphaFoldDB" id="A0A1U9KP54"/>
<dbReference type="OrthoDB" id="9773014at2"/>
<accession>A0A1U9KP54</accession>
<feature type="domain" description="Aerotolerance regulator N-terminal" evidence="2">
    <location>
        <begin position="1"/>
        <end position="75"/>
    </location>
</feature>
<dbReference type="Proteomes" id="UP000188604">
    <property type="component" value="Chromosome"/>
</dbReference>
<protein>
    <recommendedName>
        <fullName evidence="6">DUF4159 domain-containing protein</fullName>
    </recommendedName>
</protein>
<dbReference type="EMBL" id="CP014691">
    <property type="protein sequence ID" value="AQS87577.1"/>
    <property type="molecule type" value="Genomic_DNA"/>
</dbReference>
<dbReference type="RefSeq" id="WP_077806564.1">
    <property type="nucleotide sequence ID" value="NZ_BJXS01000002.1"/>
</dbReference>
<name>A0A1U9KP54_9PROT</name>
<dbReference type="SUPFAM" id="SSF52317">
    <property type="entry name" value="Class I glutamine amidotransferase-like"/>
    <property type="match status" value="1"/>
</dbReference>
<dbReference type="KEGG" id="nch:A0U93_06105"/>
<dbReference type="Pfam" id="PF13709">
    <property type="entry name" value="DUF4159"/>
    <property type="match status" value="1"/>
</dbReference>